<feature type="compositionally biased region" description="Polar residues" evidence="8">
    <location>
        <begin position="1681"/>
        <end position="1696"/>
    </location>
</feature>
<feature type="region of interest" description="Disordered" evidence="8">
    <location>
        <begin position="3243"/>
        <end position="3273"/>
    </location>
</feature>
<feature type="region of interest" description="Disordered" evidence="8">
    <location>
        <begin position="1467"/>
        <end position="1499"/>
    </location>
</feature>
<feature type="region of interest" description="Disordered" evidence="8">
    <location>
        <begin position="887"/>
        <end position="908"/>
    </location>
</feature>
<dbReference type="PANTHER" id="PTHR24345:SF91">
    <property type="entry name" value="SERINE_THREONINE-PROTEIN KINASE PLK4"/>
    <property type="match status" value="1"/>
</dbReference>
<protein>
    <submittedName>
        <fullName evidence="10">Protein kinase domain containing protein</fullName>
    </submittedName>
</protein>
<dbReference type="PROSITE" id="PS00108">
    <property type="entry name" value="PROTEIN_KINASE_ST"/>
    <property type="match status" value="1"/>
</dbReference>
<evidence type="ECO:0000256" key="1">
    <source>
        <dbReference type="ARBA" id="ARBA00011245"/>
    </source>
</evidence>
<feature type="compositionally biased region" description="Polar residues" evidence="8">
    <location>
        <begin position="2708"/>
        <end position="2723"/>
    </location>
</feature>
<feature type="compositionally biased region" description="Polar residues" evidence="8">
    <location>
        <begin position="3244"/>
        <end position="3255"/>
    </location>
</feature>
<feature type="region of interest" description="Disordered" evidence="8">
    <location>
        <begin position="2149"/>
        <end position="2187"/>
    </location>
</feature>
<feature type="region of interest" description="Disordered" evidence="8">
    <location>
        <begin position="2093"/>
        <end position="2121"/>
    </location>
</feature>
<feature type="compositionally biased region" description="Basic and acidic residues" evidence="8">
    <location>
        <begin position="3079"/>
        <end position="3104"/>
    </location>
</feature>
<feature type="compositionally biased region" description="Polar residues" evidence="8">
    <location>
        <begin position="1526"/>
        <end position="1537"/>
    </location>
</feature>
<organism evidence="10 11">
    <name type="scientific">Plasmodium coatneyi</name>
    <dbReference type="NCBI Taxonomy" id="208452"/>
    <lineage>
        <taxon>Eukaryota</taxon>
        <taxon>Sar</taxon>
        <taxon>Alveolata</taxon>
        <taxon>Apicomplexa</taxon>
        <taxon>Aconoidasida</taxon>
        <taxon>Haemosporida</taxon>
        <taxon>Plasmodiidae</taxon>
        <taxon>Plasmodium</taxon>
    </lineage>
</organism>
<feature type="compositionally biased region" description="Polar residues" evidence="8">
    <location>
        <begin position="2530"/>
        <end position="2555"/>
    </location>
</feature>
<feature type="region of interest" description="Disordered" evidence="8">
    <location>
        <begin position="3079"/>
        <end position="3130"/>
    </location>
</feature>
<feature type="compositionally biased region" description="Basic and acidic residues" evidence="8">
    <location>
        <begin position="1701"/>
        <end position="1715"/>
    </location>
</feature>
<dbReference type="PROSITE" id="PS00107">
    <property type="entry name" value="PROTEIN_KINASE_ATP"/>
    <property type="match status" value="1"/>
</dbReference>
<keyword evidence="6 7" id="KW-0067">ATP-binding</keyword>
<keyword evidence="2" id="KW-0723">Serine/threonine-protein kinase</keyword>
<feature type="compositionally biased region" description="Polar residues" evidence="8">
    <location>
        <begin position="1663"/>
        <end position="1672"/>
    </location>
</feature>
<dbReference type="InterPro" id="IPR000719">
    <property type="entry name" value="Prot_kinase_dom"/>
</dbReference>
<dbReference type="VEuPathDB" id="PlasmoDB:PCOAH_00033280"/>
<feature type="region of interest" description="Disordered" evidence="8">
    <location>
        <begin position="1788"/>
        <end position="1870"/>
    </location>
</feature>
<feature type="compositionally biased region" description="Basic and acidic residues" evidence="8">
    <location>
        <begin position="2753"/>
        <end position="2762"/>
    </location>
</feature>
<dbReference type="GeneID" id="30910059"/>
<feature type="compositionally biased region" description="Basic and acidic residues" evidence="8">
    <location>
        <begin position="892"/>
        <end position="903"/>
    </location>
</feature>
<feature type="compositionally biased region" description="Polar residues" evidence="8">
    <location>
        <begin position="2648"/>
        <end position="2658"/>
    </location>
</feature>
<feature type="compositionally biased region" description="Basic and acidic residues" evidence="8">
    <location>
        <begin position="2149"/>
        <end position="2170"/>
    </location>
</feature>
<dbReference type="GO" id="GO:0005634">
    <property type="term" value="C:nucleus"/>
    <property type="evidence" value="ECO:0007669"/>
    <property type="project" value="TreeGrafter"/>
</dbReference>
<evidence type="ECO:0000256" key="6">
    <source>
        <dbReference type="ARBA" id="ARBA00022840"/>
    </source>
</evidence>
<feature type="compositionally biased region" description="Basic and acidic residues" evidence="8">
    <location>
        <begin position="2300"/>
        <end position="2316"/>
    </location>
</feature>
<evidence type="ECO:0000256" key="4">
    <source>
        <dbReference type="ARBA" id="ARBA00022741"/>
    </source>
</evidence>
<feature type="region of interest" description="Disordered" evidence="8">
    <location>
        <begin position="981"/>
        <end position="1014"/>
    </location>
</feature>
<feature type="region of interest" description="Disordered" evidence="8">
    <location>
        <begin position="3556"/>
        <end position="3580"/>
    </location>
</feature>
<feature type="compositionally biased region" description="Basic and acidic residues" evidence="8">
    <location>
        <begin position="3002"/>
        <end position="3027"/>
    </location>
</feature>
<feature type="compositionally biased region" description="Polar residues" evidence="8">
    <location>
        <begin position="2571"/>
        <end position="2591"/>
    </location>
</feature>
<feature type="region of interest" description="Disordered" evidence="8">
    <location>
        <begin position="2934"/>
        <end position="2954"/>
    </location>
</feature>
<comment type="subunit">
    <text evidence="1">Monomer.</text>
</comment>
<dbReference type="InterPro" id="IPR017441">
    <property type="entry name" value="Protein_kinase_ATP_BS"/>
</dbReference>
<feature type="compositionally biased region" description="Basic and acidic residues" evidence="8">
    <location>
        <begin position="1788"/>
        <end position="1799"/>
    </location>
</feature>
<feature type="compositionally biased region" description="Basic and acidic residues" evidence="8">
    <location>
        <begin position="583"/>
        <end position="599"/>
    </location>
</feature>
<feature type="region of interest" description="Disordered" evidence="8">
    <location>
        <begin position="2013"/>
        <end position="2060"/>
    </location>
</feature>
<dbReference type="PROSITE" id="PS50011">
    <property type="entry name" value="PROTEIN_KINASE_DOM"/>
    <property type="match status" value="1"/>
</dbReference>
<feature type="compositionally biased region" description="Low complexity" evidence="8">
    <location>
        <begin position="1538"/>
        <end position="1549"/>
    </location>
</feature>
<feature type="compositionally biased region" description="Polar residues" evidence="8">
    <location>
        <begin position="1638"/>
        <end position="1654"/>
    </location>
</feature>
<feature type="compositionally biased region" description="Polar residues" evidence="8">
    <location>
        <begin position="3155"/>
        <end position="3171"/>
    </location>
</feature>
<dbReference type="SMART" id="SM00220">
    <property type="entry name" value="S_TKc"/>
    <property type="match status" value="1"/>
</dbReference>
<accession>A0A1B1E1K5</accession>
<dbReference type="Proteomes" id="UP000092716">
    <property type="component" value="Chromosome 11"/>
</dbReference>
<evidence type="ECO:0000313" key="11">
    <source>
        <dbReference type="Proteomes" id="UP000092716"/>
    </source>
</evidence>
<keyword evidence="5 10" id="KW-0418">Kinase</keyword>
<dbReference type="EMBL" id="CP016249">
    <property type="protein sequence ID" value="ANQ08840.1"/>
    <property type="molecule type" value="Genomic_DNA"/>
</dbReference>
<feature type="compositionally biased region" description="Basic and acidic residues" evidence="8">
    <location>
        <begin position="2095"/>
        <end position="2109"/>
    </location>
</feature>
<evidence type="ECO:0000259" key="9">
    <source>
        <dbReference type="PROSITE" id="PS50011"/>
    </source>
</evidence>
<gene>
    <name evidence="10" type="ORF">PCOAH_00033280</name>
</gene>
<name>A0A1B1E1K5_9APIC</name>
<evidence type="ECO:0000256" key="8">
    <source>
        <dbReference type="SAM" id="MobiDB-lite"/>
    </source>
</evidence>
<evidence type="ECO:0000256" key="7">
    <source>
        <dbReference type="PROSITE-ProRule" id="PRU10141"/>
    </source>
</evidence>
<feature type="compositionally biased region" description="Polar residues" evidence="8">
    <location>
        <begin position="2672"/>
        <end position="2681"/>
    </location>
</feature>
<feature type="compositionally biased region" description="Basic and acidic residues" evidence="8">
    <location>
        <begin position="2013"/>
        <end position="2025"/>
    </location>
</feature>
<dbReference type="InterPro" id="IPR008271">
    <property type="entry name" value="Ser/Thr_kinase_AS"/>
</dbReference>
<feature type="region of interest" description="Disordered" evidence="8">
    <location>
        <begin position="2266"/>
        <end position="2316"/>
    </location>
</feature>
<dbReference type="Gene3D" id="1.10.510.10">
    <property type="entry name" value="Transferase(Phosphotransferase) domain 1"/>
    <property type="match status" value="1"/>
</dbReference>
<feature type="compositionally biased region" description="Basic and acidic residues" evidence="8">
    <location>
        <begin position="2696"/>
        <end position="2706"/>
    </location>
</feature>
<feature type="region of interest" description="Disordered" evidence="8">
    <location>
        <begin position="2526"/>
        <end position="2785"/>
    </location>
</feature>
<keyword evidence="4 7" id="KW-0547">Nucleotide-binding</keyword>
<feature type="region of interest" description="Disordered" evidence="8">
    <location>
        <begin position="578"/>
        <end position="600"/>
    </location>
</feature>
<feature type="compositionally biased region" description="Polar residues" evidence="8">
    <location>
        <begin position="3032"/>
        <end position="3042"/>
    </location>
</feature>
<dbReference type="RefSeq" id="XP_019915535.1">
    <property type="nucleotide sequence ID" value="XM_020060123.1"/>
</dbReference>
<dbReference type="FunFam" id="1.10.510.10:FF:000571">
    <property type="entry name" value="Maternal embryonic leucine zipper kinase"/>
    <property type="match status" value="1"/>
</dbReference>
<feature type="compositionally biased region" description="Polar residues" evidence="8">
    <location>
        <begin position="1583"/>
        <end position="1602"/>
    </location>
</feature>
<feature type="binding site" evidence="7">
    <location>
        <position position="1193"/>
    </location>
    <ligand>
        <name>ATP</name>
        <dbReference type="ChEBI" id="CHEBI:30616"/>
    </ligand>
</feature>
<dbReference type="Pfam" id="PF00069">
    <property type="entry name" value="Pkinase"/>
    <property type="match status" value="1"/>
</dbReference>
<reference evidence="11" key="1">
    <citation type="submission" date="2016-06" db="EMBL/GenBank/DDBJ databases">
        <title>First high quality genome sequence of Plasmodium coatneyi using continuous long reads from single molecule, real-time sequencing.</title>
        <authorList>
            <person name="Chien J.-T."/>
            <person name="Pakala S.B."/>
            <person name="Geraldo J.A."/>
            <person name="Lapp S.A."/>
            <person name="Barnwell J.W."/>
            <person name="Kissinger J.C."/>
            <person name="Galinski M.R."/>
            <person name="Humphrey J.C."/>
        </authorList>
    </citation>
    <scope>NUCLEOTIDE SEQUENCE [LARGE SCALE GENOMIC DNA]</scope>
    <source>
        <strain evidence="11">Hackeri</strain>
    </source>
</reference>
<dbReference type="GO" id="GO:0005524">
    <property type="term" value="F:ATP binding"/>
    <property type="evidence" value="ECO:0007669"/>
    <property type="project" value="UniProtKB-UniRule"/>
</dbReference>
<feature type="region of interest" description="Disordered" evidence="8">
    <location>
        <begin position="3002"/>
        <end position="3042"/>
    </location>
</feature>
<evidence type="ECO:0000256" key="5">
    <source>
        <dbReference type="ARBA" id="ARBA00022777"/>
    </source>
</evidence>
<dbReference type="PANTHER" id="PTHR24345">
    <property type="entry name" value="SERINE/THREONINE-PROTEIN KINASE PLK"/>
    <property type="match status" value="1"/>
</dbReference>
<feature type="region of interest" description="Disordered" evidence="8">
    <location>
        <begin position="3706"/>
        <end position="3746"/>
    </location>
</feature>
<feature type="compositionally biased region" description="Basic and acidic residues" evidence="8">
    <location>
        <begin position="3176"/>
        <end position="3186"/>
    </location>
</feature>
<evidence type="ECO:0000313" key="10">
    <source>
        <dbReference type="EMBL" id="ANQ08840.1"/>
    </source>
</evidence>
<feature type="region of interest" description="Disordered" evidence="8">
    <location>
        <begin position="3155"/>
        <end position="3186"/>
    </location>
</feature>
<evidence type="ECO:0000256" key="2">
    <source>
        <dbReference type="ARBA" id="ARBA00022527"/>
    </source>
</evidence>
<feature type="region of interest" description="Disordered" evidence="8">
    <location>
        <begin position="1942"/>
        <end position="1972"/>
    </location>
</feature>
<feature type="compositionally biased region" description="Basic and acidic residues" evidence="8">
    <location>
        <begin position="2044"/>
        <end position="2055"/>
    </location>
</feature>
<feature type="region of interest" description="Disordered" evidence="8">
    <location>
        <begin position="1526"/>
        <end position="1776"/>
    </location>
</feature>
<dbReference type="KEGG" id="pcot:PCOAH_00033280"/>
<dbReference type="InterPro" id="IPR011009">
    <property type="entry name" value="Kinase-like_dom_sf"/>
</dbReference>
<feature type="compositionally biased region" description="Low complexity" evidence="8">
    <location>
        <begin position="2592"/>
        <end position="2605"/>
    </location>
</feature>
<feature type="compositionally biased region" description="Basic and acidic residues" evidence="8">
    <location>
        <begin position="3724"/>
        <end position="3735"/>
    </location>
</feature>
<feature type="compositionally biased region" description="Low complexity" evidence="8">
    <location>
        <begin position="1746"/>
        <end position="1760"/>
    </location>
</feature>
<feature type="compositionally biased region" description="Basic and acidic residues" evidence="8">
    <location>
        <begin position="1472"/>
        <end position="1491"/>
    </location>
</feature>
<evidence type="ECO:0000256" key="3">
    <source>
        <dbReference type="ARBA" id="ARBA00022679"/>
    </source>
</evidence>
<feature type="compositionally biased region" description="Basic and acidic residues" evidence="8">
    <location>
        <begin position="3256"/>
        <end position="3273"/>
    </location>
</feature>
<dbReference type="GO" id="GO:0004674">
    <property type="term" value="F:protein serine/threonine kinase activity"/>
    <property type="evidence" value="ECO:0007669"/>
    <property type="project" value="UniProtKB-KW"/>
</dbReference>
<feature type="compositionally biased region" description="Polar residues" evidence="8">
    <location>
        <begin position="3113"/>
        <end position="3123"/>
    </location>
</feature>
<feature type="compositionally biased region" description="Basic and acidic residues" evidence="8">
    <location>
        <begin position="1946"/>
        <end position="1972"/>
    </location>
</feature>
<feature type="region of interest" description="Disordered" evidence="8">
    <location>
        <begin position="671"/>
        <end position="711"/>
    </location>
</feature>
<feature type="compositionally biased region" description="Basic and acidic residues" evidence="8">
    <location>
        <begin position="1825"/>
        <end position="1853"/>
    </location>
</feature>
<sequence length="3746" mass="419846">MNDMRMQQYYMDRINKNISQIKKSKNINLPQNVKEGNFSISDNYPTNRIDGHQHKCNHTKDIHFSGNKDYVRIGYDNDFRGKKEVPWEKPPIHTKYIVTGDTNFYENYVTGYNNELSTNDRLYQSHGSINGQTGYVHENVIWDEKLKQYRTMVTSPSFVYTSDNIAVKKRSDTHGGIIDTHCFYNSYVNNTKLISQRERKKVASNVSAPYGKSQPNKKEKLHTVSNSLCRNRNGVNGFFDEKICNNAGISFSNCVRNVSSTSCYERGGIAQRGCDSYGHPHPSGHIPYTNCSNHKLGENRRNYTGNLPNNVIMNVDHSGHSCARRGIFREASLGSCTRRDIIDRGILKGGELKTPVCCLGGISNSDKRKQPTTNNGEWPKSVVQSDGGNIHFGCPGHEGVVKERLRSPIEIIYKKPKVIANREHCSEVGRVHTIVTPQDRCDVLSHKVVSNNSSGDNGGNVKEMNSQRCLGGCLANKERQFLSNKKSISSTRLQEPHIFYPKKVSSLNANAGFRNNQCGGCRKESVIAPNALCWGTLGGTPQKGASKNGASEKVASQNEASLNNVLENNQYFMSSFRAVNQGENDRGKRKSIEEKDNHKMYTQGGNRGCLNFPLQGISICKSKRGYSQNESHEGGKVGKHELDIVQSGPKRNVISHVEKGRSRYEAAKSNLAPMSRNIRKGDDSMDDTSSSTLGKNYQSEKSLNKEVMDNSPPSGVNCINKTDLILGETKYVQAANYTTVFYKEADRKTVEKVCNINGMDNLEGVIKSASLMEKTNKGEIPLNTPPKGIHTEGEQNLEGTCTDYEEGYDRIKKKNTYDEKVTNEQDTLLENYKYDEEAQAEGNPEGTDEGSNFNYIEDDSMSREEKKKMEKKLNLYFRKEGLLRSSCNSLPHDSEKGEKHETDQQGENNLTPFLKGVRNNSAVHSSNRKSSITDYSQMENYDISSSSVDIFDDKEIKEVFEEVTINRSVKSSFCISRDDYEGPRKESMDLGRVSLEGEIDDSASAKGRRKKRGKRSLPSLEDLFCKKKNLLFMELLRRMKDKGEEGKKGNQAEDELENKLNRVMLPTSEKERNLIDKIIYCLDPSYVNDTVDEADKWRQKLTYMRDKFLESIICVSYPIHLWNEETFEDYLKSLNLNALFDDTFIKYESDLHIDLFHPEEELFSDVGNIGEGGFGVVTKMRFLSNPQYYAIKKISKEHIIKSQAAGQTYLEAKYHSVLSHVNIIKMYGCMQDNDFIYHVLEFCAKGSIYSISKNFKRRIIPDELAYKYFCHVVNGLYYLNQMGIFHRDIKMENVLVDHMDNAKLSDFGLSAMILGTKSHSALCGTLVYFSPEITSGSGYDWRSDIWSLGVLLYEMLVGDVPFDGTKTQIINSIFSCNLKFPDFVNPLAINLIKKALVVDVNKRIKLCDISSDPWMQEMWKLSFQKGLVGNADSCYSRKDDSSDFNFIGSLLKVQCFLKSSLNASMSYPTGGGREEGEENNKKTQKELKQHVPTDQGNDNVDALILETQQKLAEYLKVENFYVNEENVPSSDGMSSPQSEASFSELSESSMGTKKDVLMKRQQWSSTSHVEGTPQGDRSAASEVGTQNDLSGSIQEGSGTNFLSGAPHQDLSVNSERDCSSDSAPMEGITPGSIYPKQEGSSSGSNMDNRGSSNDDPCLKGLNWKTQSDQSNGADEAELVYSSESLGSNTNQGNDVSSAPGVERRHSEGEQERDYSEGGVTPKKADDALSENTIPDRPYDDDNLYDNSSVSNMTPVSSSSQRNDRLSSEVEEAVPEEVDIESLEKLLRRRVNNGEKRPERMLPIYKGKYTEEEENSPVEKNSISIRRGEARKTLLDGGRKKGKDENKKGDDNPSTRRNIQPNHKSEKVSELEKLRKKNKIIEGDETYIPICVTKEKATESSGESNGTKINLHVKDTPVGAKHLRVDEGEARVVKTPTIELSNGKMEYGMRSKIEKGEDKNSKTNKLCEDTPKGEVAKKGTTQYRSTSERKKSFVAKKGEDTLINRKVEKRLERTSTSKLCKKDPITERGGSASGKRSPLVKGKNKTAEKKQPEKEKRRSRSNICDLDGSSLYDKYIERINKLYLSIKSKKYLNSGESRESLLSKKDKSSAAEDSLQEEMQNGESMERNYIDESNGSVEMDEGLSTLVERKDKNVSIQRDKQKDERIEDKPPRMRPFHVSSYPVETGNSKLTESRRNIIREEKNPYPKGHEEKLLDEKSLDDKLANIEKEVSVMMTGKEKYRPSHKSRKEKSFLELKKEIIKDNVPNVSDRVTPDFFAPEENAFNSSGTDEEKGSSRVGGSHNEHDAQQEEKKPTWYYEKKNTLSPSNSDFASDKCFYRQYKQNRTIHLDTSQLVKREEENFKVIQGGTMGAEFAQYGELSEMTDHEERYEPGTDITHPDGETRYVLNHNGKYQRARSTSITVQKESVQSEEPNRQPSFNNKVTFMAVQNDGTVRNSFSMQECCEEERTKKKEATQGRTNILSSQKKGTKELSNLELISKIRQKNKINLLDKVKKEKCASNLGKRRVERMASSGSMNRSLSEVAVTSDSVGKSTYTGRSDLLKKGSSKMGSMRNVSQNSKSSGNRVHTKSGVTNPIRRNNSLRNNSIEKQNSLEKEVTQKTSKGVRPRIIPAKSTESKIGNRLISGAQKLDSTNSVATKSGENKKSMIGVANRRLNSSSTVLSKSRENVDSSLGKGRKLCDDKTERRTNKPVSPQRSVNNSSLKNITEEKSKVMASSYLKKGGSSSRRNGSENLVSEKKDKSKDVMPNGFVQNDKKNKTQEETTTITNEEASDVVVTNSVEATEEQVSPTPDRAKSGAYSMQNGKKVLLGNNLKNAKVKQYLKSKIEEVKKESEYGSPLGVKTEDNLSHTQESLRQQTISHFPTNQYDSFGTCINLNTSEGEGISFCRTSEVRRSISEIPFNCCVKHYFQSESNGEIKTGESAPKGSSPSSQCEDDPTWTISNLCQSKRESGYSRCKSEAVGKYNWTTGLDGDLLHIERVRNETNKEEAKKEEAVLGEIRREKHLENRPMKGSANVSNSKNDQPINDVAKRYKTSAHIYTHRSINLSNVKSKIDTNIYRKAKSETENVDSSNKDGAHIESDEREGANRVLRKKPSMNTYQGSSALSVGDRERKKSNLIGHPALGVKNAATIQRMNSVKTDAHCSNSKRNSSAKGRTHPYQEEDGPIKRSDSALFDTDYEEELQNKLLLLNKRSLCGGIYQRTQNCGKEGMRSYSKEGRNHVIYEGATNSGKHGQGEQTLHRDSRNGIHSINDENNEKDRSCNWGFSIPIYASSSNGKNDKGGEFIRMKSNVRSGNLGSEVNGTNGTAKSATGWKKSDLVKHSHVEKRGSSCLAEPAKRNCMQMEKNVKKEVQGNYSGSFDDHDVDVIEGHIMENTSFNKSASRVGDNHPTKEPLKRNISCGNWSIMQCVNVRGTDVESAYVSDMDGTVPYEEERNKMANLKRDNTHMDHYMRGQSRSNSRNTTKGGHQPVYLSKVQKNAQVGVANRFDSGNLLPSCPSTPTSLHRKGEQIGKSNQQVNGRVMSKSRNIVYERKTALAQQSSMKKNTSNSGSTKLCNSTNRRSLTPKLDSTRIESSANCFTNRVVVDEDESEGYTANCAKGGFFSKPNTGAVGRGGLLAKAASNCVHMDTMRRNNSARVLPPCVENLADNSPSGCFLYKDYFHREELKSNHGGSRPGGVRGTCEQVKVNNRSMDTRHQRNGSAMSIKRMESKTGLDKKGHTRVMPKGLV</sequence>
<dbReference type="OrthoDB" id="377346at2759"/>
<dbReference type="SUPFAM" id="SSF56112">
    <property type="entry name" value="Protein kinase-like (PK-like)"/>
    <property type="match status" value="1"/>
</dbReference>
<feature type="domain" description="Protein kinase" evidence="9">
    <location>
        <begin position="1163"/>
        <end position="1415"/>
    </location>
</feature>
<proteinExistence type="predicted"/>
<keyword evidence="11" id="KW-1185">Reference proteome</keyword>
<keyword evidence="3" id="KW-0808">Transferase</keyword>